<comment type="caution">
    <text evidence="7">The sequence shown here is derived from an EMBL/GenBank/DDBJ whole genome shotgun (WGS) entry which is preliminary data.</text>
</comment>
<dbReference type="EMBL" id="JBCDNA010000002">
    <property type="protein sequence ID" value="MEL4456608.1"/>
    <property type="molecule type" value="Genomic_DNA"/>
</dbReference>
<comment type="subcellular location">
    <subcellularLocation>
        <location evidence="1">Cell outer membrane</location>
    </subcellularLocation>
</comment>
<evidence type="ECO:0000313" key="7">
    <source>
        <dbReference type="EMBL" id="MEL4456608.1"/>
    </source>
</evidence>
<keyword evidence="5" id="KW-0732">Signal</keyword>
<keyword evidence="3" id="KW-0998">Cell outer membrane</keyword>
<dbReference type="Proteomes" id="UP001474120">
    <property type="component" value="Unassembled WGS sequence"/>
</dbReference>
<dbReference type="SUPFAM" id="SSF82171">
    <property type="entry name" value="DPP6 N-terminal domain-like"/>
    <property type="match status" value="1"/>
</dbReference>
<dbReference type="Gene3D" id="2.60.40.1120">
    <property type="entry name" value="Carboxypeptidase-like, regulatory domain"/>
    <property type="match status" value="1"/>
</dbReference>
<dbReference type="SUPFAM" id="SSF103088">
    <property type="entry name" value="OmpA-like"/>
    <property type="match status" value="1"/>
</dbReference>
<dbReference type="InterPro" id="IPR008969">
    <property type="entry name" value="CarboxyPept-like_regulatory"/>
</dbReference>
<evidence type="ECO:0000313" key="8">
    <source>
        <dbReference type="Proteomes" id="UP001474120"/>
    </source>
</evidence>
<dbReference type="PROSITE" id="PS51123">
    <property type="entry name" value="OMPA_2"/>
    <property type="match status" value="1"/>
</dbReference>
<keyword evidence="2 4" id="KW-0472">Membrane</keyword>
<dbReference type="InterPro" id="IPR006665">
    <property type="entry name" value="OmpA-like"/>
</dbReference>
<proteinExistence type="predicted"/>
<dbReference type="InterPro" id="IPR050330">
    <property type="entry name" value="Bact_OuterMem_StrucFunc"/>
</dbReference>
<dbReference type="PANTHER" id="PTHR30329:SF21">
    <property type="entry name" value="LIPOPROTEIN YIAD-RELATED"/>
    <property type="match status" value="1"/>
</dbReference>
<dbReference type="Pfam" id="PF07676">
    <property type="entry name" value="PD40"/>
    <property type="match status" value="1"/>
</dbReference>
<evidence type="ECO:0000259" key="6">
    <source>
        <dbReference type="PROSITE" id="PS51123"/>
    </source>
</evidence>
<reference evidence="7 8" key="1">
    <citation type="submission" date="2024-04" db="EMBL/GenBank/DDBJ databases">
        <title>whole genome sequencing of Lutimonas vermicola strain IMCC1616.</title>
        <authorList>
            <person name="Bae S.S."/>
        </authorList>
    </citation>
    <scope>NUCLEOTIDE SEQUENCE [LARGE SCALE GENOMIC DNA]</scope>
    <source>
        <strain evidence="7 8">IMCC1616</strain>
    </source>
</reference>
<accession>A0ABU9L2D1</accession>
<dbReference type="PANTHER" id="PTHR30329">
    <property type="entry name" value="STATOR ELEMENT OF FLAGELLAR MOTOR COMPLEX"/>
    <property type="match status" value="1"/>
</dbReference>
<evidence type="ECO:0000256" key="4">
    <source>
        <dbReference type="PROSITE-ProRule" id="PRU00473"/>
    </source>
</evidence>
<dbReference type="PRINTS" id="PR01021">
    <property type="entry name" value="OMPADOMAIN"/>
</dbReference>
<organism evidence="7 8">
    <name type="scientific">Lutimonas vermicola</name>
    <dbReference type="NCBI Taxonomy" id="414288"/>
    <lineage>
        <taxon>Bacteria</taxon>
        <taxon>Pseudomonadati</taxon>
        <taxon>Bacteroidota</taxon>
        <taxon>Flavobacteriia</taxon>
        <taxon>Flavobacteriales</taxon>
        <taxon>Flavobacteriaceae</taxon>
        <taxon>Lutimonas</taxon>
    </lineage>
</organism>
<sequence length="533" mass="60033">MMKKITLLFFMFSLFFASAQTTPGVYTIKNLDINTKESDFGTTFLGKDRVIFAAPTNNTMIVKKTWKENGQQFLDLYTGLITNDRELIEKKRMPGDVNTKYHEAGVAVTKDLKTIYYTANNFYEKKFLTDSSGVNNLQMFRASLDVEGKWTEKEKLPFNNVEYSIGHPALNHEDTKLYFVSDMPGGFGQTDIYVVDINEDGSFSEPRNLGARINTEGREMFPYIGKDNILYFSSDGHDGFGKLDIFATKIFDRTVSVPLSLEAPVNSVEDDFAFIIDDERDRGFFSSNRDEGKGDDDIYSFLADPGLHIHCGQDITVNVKSEDSGEPVAGAIIELRDESGTVIEAVTAGDDGSYTFSSTLCDMPYVVFAANKGFLNAEKAVRTLNDIDQPALVVDLNLPAQFVSNRVNINTIYFDFDKFNIRKDAAKELDKVVQVMNEYPELMIEAGSHTDSRGKDKYNMRLSEKRAKSTVDYIVSKGIDPSRIRYQGYGETQLVNACSNKVKCTEKEHQLNRRTEFKIANESGFELVPTPQE</sequence>
<gene>
    <name evidence="7" type="ORF">AABB81_11930</name>
</gene>
<evidence type="ECO:0000256" key="3">
    <source>
        <dbReference type="ARBA" id="ARBA00023237"/>
    </source>
</evidence>
<dbReference type="InterPro" id="IPR036737">
    <property type="entry name" value="OmpA-like_sf"/>
</dbReference>
<dbReference type="InterPro" id="IPR006664">
    <property type="entry name" value="OMP_bac"/>
</dbReference>
<dbReference type="Pfam" id="PF00691">
    <property type="entry name" value="OmpA"/>
    <property type="match status" value="1"/>
</dbReference>
<keyword evidence="8" id="KW-1185">Reference proteome</keyword>
<protein>
    <submittedName>
        <fullName evidence="7">OmpA family protein</fullName>
    </submittedName>
</protein>
<feature type="signal peptide" evidence="5">
    <location>
        <begin position="1"/>
        <end position="19"/>
    </location>
</feature>
<dbReference type="RefSeq" id="WP_342160760.1">
    <property type="nucleotide sequence ID" value="NZ_JBCDNA010000002.1"/>
</dbReference>
<dbReference type="SUPFAM" id="SSF49464">
    <property type="entry name" value="Carboxypeptidase regulatory domain-like"/>
    <property type="match status" value="1"/>
</dbReference>
<feature type="domain" description="OmpA-like" evidence="6">
    <location>
        <begin position="401"/>
        <end position="523"/>
    </location>
</feature>
<feature type="chain" id="PRO_5045492917" evidence="5">
    <location>
        <begin position="20"/>
        <end position="533"/>
    </location>
</feature>
<name>A0ABU9L2D1_9FLAO</name>
<dbReference type="Gene3D" id="3.30.1330.60">
    <property type="entry name" value="OmpA-like domain"/>
    <property type="match status" value="1"/>
</dbReference>
<dbReference type="CDD" id="cd07185">
    <property type="entry name" value="OmpA_C-like"/>
    <property type="match status" value="1"/>
</dbReference>
<dbReference type="InterPro" id="IPR011659">
    <property type="entry name" value="WD40"/>
</dbReference>
<evidence type="ECO:0000256" key="5">
    <source>
        <dbReference type="SAM" id="SignalP"/>
    </source>
</evidence>
<evidence type="ECO:0000256" key="1">
    <source>
        <dbReference type="ARBA" id="ARBA00004442"/>
    </source>
</evidence>
<evidence type="ECO:0000256" key="2">
    <source>
        <dbReference type="ARBA" id="ARBA00023136"/>
    </source>
</evidence>